<dbReference type="SUPFAM" id="SSF81321">
    <property type="entry name" value="Family A G protein-coupled receptor-like"/>
    <property type="match status" value="1"/>
</dbReference>
<evidence type="ECO:0000259" key="7">
    <source>
        <dbReference type="PROSITE" id="PS50262"/>
    </source>
</evidence>
<sequence>MPTINEINFKVNVTYGDTSLSDENSPEIRLFMFITWGIILPLVAVAGLVGNILTILVLWRREMHSTTILYLRGMVISDTGILIGSVITLTPLSCANYLQEEGSNYFKDVIYPVIHTPGYYIMMALQQCNVWITVSVSVERYIAICHPFRAARLITRRKTIIVLISVIIISLIYNIPHIFATRVSPCGNSHAPTAPADVKATVMINSVNILGSNATTTSARPLIMLTTTQKASPPHQCLELATTEFGQTFMYLKYRTVMYSIIIYIIPLTALVILNFFLIKELMVMQRKRSGTNIHDENEANLSLVLVLIVIVFICCQTPGLVSQFDLIPVDIFIYYLTFSNLLFTLNSAVNFLIYTAFGRKFRRVLLRVFRHICSKSRRPSQASFRMTQYTDADFDTCEPTETQCSALRGMSCYKKAADDADEKAERLPLNTVTTTLQSSSINGALRSNNRTVESDPASLTDDSGVKNPNSFETMETTAILTNSKRDLDMCREGRNGNSCSVSQEINSSELEGPSTQANSQDNFYC</sequence>
<feature type="domain" description="G-protein coupled receptors family 1 profile" evidence="7">
    <location>
        <begin position="50"/>
        <end position="355"/>
    </location>
</feature>
<feature type="transmembrane region" description="Helical" evidence="6">
    <location>
        <begin position="159"/>
        <end position="179"/>
    </location>
</feature>
<proteinExistence type="predicted"/>
<evidence type="ECO:0000256" key="1">
    <source>
        <dbReference type="ARBA" id="ARBA00004370"/>
    </source>
</evidence>
<dbReference type="PROSITE" id="PS50262">
    <property type="entry name" value="G_PROTEIN_RECEP_F1_2"/>
    <property type="match status" value="1"/>
</dbReference>
<feature type="transmembrane region" description="Helical" evidence="6">
    <location>
        <begin position="300"/>
        <end position="321"/>
    </location>
</feature>
<evidence type="ECO:0000256" key="6">
    <source>
        <dbReference type="SAM" id="Phobius"/>
    </source>
</evidence>
<evidence type="ECO:0000313" key="8">
    <source>
        <dbReference type="EMBL" id="CAG5123016.1"/>
    </source>
</evidence>
<gene>
    <name evidence="8" type="ORF">CUNI_LOCUS8574</name>
</gene>
<feature type="transmembrane region" description="Helical" evidence="6">
    <location>
        <begin position="30"/>
        <end position="59"/>
    </location>
</feature>
<dbReference type="PANTHER" id="PTHR46641">
    <property type="entry name" value="FMRFAMIDE RECEPTOR-RELATED"/>
    <property type="match status" value="1"/>
</dbReference>
<dbReference type="InterPro" id="IPR017452">
    <property type="entry name" value="GPCR_Rhodpsn_7TM"/>
</dbReference>
<feature type="region of interest" description="Disordered" evidence="5">
    <location>
        <begin position="499"/>
        <end position="526"/>
    </location>
</feature>
<feature type="transmembrane region" description="Helical" evidence="6">
    <location>
        <begin position="257"/>
        <end position="279"/>
    </location>
</feature>
<reference evidence="8" key="1">
    <citation type="submission" date="2021-04" db="EMBL/GenBank/DDBJ databases">
        <authorList>
            <consortium name="Molecular Ecology Group"/>
        </authorList>
    </citation>
    <scope>NUCLEOTIDE SEQUENCE</scope>
</reference>
<feature type="transmembrane region" description="Helical" evidence="6">
    <location>
        <begin position="118"/>
        <end position="138"/>
    </location>
</feature>
<dbReference type="GO" id="GO:0016020">
    <property type="term" value="C:membrane"/>
    <property type="evidence" value="ECO:0007669"/>
    <property type="project" value="UniProtKB-SubCell"/>
</dbReference>
<dbReference type="AlphaFoldDB" id="A0A8S3Z7Y5"/>
<evidence type="ECO:0000313" key="9">
    <source>
        <dbReference type="Proteomes" id="UP000678393"/>
    </source>
</evidence>
<dbReference type="Proteomes" id="UP000678393">
    <property type="component" value="Unassembled WGS sequence"/>
</dbReference>
<feature type="transmembrane region" description="Helical" evidence="6">
    <location>
        <begin position="333"/>
        <end position="358"/>
    </location>
</feature>
<keyword evidence="4 6" id="KW-0472">Membrane</keyword>
<dbReference type="Pfam" id="PF00001">
    <property type="entry name" value="7tm_1"/>
    <property type="match status" value="1"/>
</dbReference>
<dbReference type="OrthoDB" id="6281784at2759"/>
<keyword evidence="2 6" id="KW-0812">Transmembrane</keyword>
<dbReference type="PRINTS" id="PR00237">
    <property type="entry name" value="GPCRRHODOPSN"/>
</dbReference>
<evidence type="ECO:0000256" key="5">
    <source>
        <dbReference type="SAM" id="MobiDB-lite"/>
    </source>
</evidence>
<evidence type="ECO:0000256" key="3">
    <source>
        <dbReference type="ARBA" id="ARBA00022989"/>
    </source>
</evidence>
<dbReference type="InterPro" id="IPR000276">
    <property type="entry name" value="GPCR_Rhodpsn"/>
</dbReference>
<keyword evidence="9" id="KW-1185">Reference proteome</keyword>
<evidence type="ECO:0000256" key="2">
    <source>
        <dbReference type="ARBA" id="ARBA00022692"/>
    </source>
</evidence>
<protein>
    <recommendedName>
        <fullName evidence="7">G-protein coupled receptors family 1 profile domain-containing protein</fullName>
    </recommendedName>
</protein>
<dbReference type="PANTHER" id="PTHR46641:SF2">
    <property type="entry name" value="FMRFAMIDE RECEPTOR"/>
    <property type="match status" value="1"/>
</dbReference>
<comment type="subcellular location">
    <subcellularLocation>
        <location evidence="1">Membrane</location>
    </subcellularLocation>
</comment>
<keyword evidence="3 6" id="KW-1133">Transmembrane helix</keyword>
<comment type="caution">
    <text evidence="8">The sequence shown here is derived from an EMBL/GenBank/DDBJ whole genome shotgun (WGS) entry which is preliminary data.</text>
</comment>
<name>A0A8S3Z7Y5_9EUPU</name>
<dbReference type="GO" id="GO:0004930">
    <property type="term" value="F:G protein-coupled receptor activity"/>
    <property type="evidence" value="ECO:0007669"/>
    <property type="project" value="InterPro"/>
</dbReference>
<dbReference type="EMBL" id="CAJHNH020001424">
    <property type="protein sequence ID" value="CAG5123016.1"/>
    <property type="molecule type" value="Genomic_DNA"/>
</dbReference>
<feature type="compositionally biased region" description="Polar residues" evidence="5">
    <location>
        <begin position="441"/>
        <end position="452"/>
    </location>
</feature>
<accession>A0A8S3Z7Y5</accession>
<evidence type="ECO:0000256" key="4">
    <source>
        <dbReference type="ARBA" id="ARBA00023136"/>
    </source>
</evidence>
<organism evidence="8 9">
    <name type="scientific">Candidula unifasciata</name>
    <dbReference type="NCBI Taxonomy" id="100452"/>
    <lineage>
        <taxon>Eukaryota</taxon>
        <taxon>Metazoa</taxon>
        <taxon>Spiralia</taxon>
        <taxon>Lophotrochozoa</taxon>
        <taxon>Mollusca</taxon>
        <taxon>Gastropoda</taxon>
        <taxon>Heterobranchia</taxon>
        <taxon>Euthyneura</taxon>
        <taxon>Panpulmonata</taxon>
        <taxon>Eupulmonata</taxon>
        <taxon>Stylommatophora</taxon>
        <taxon>Helicina</taxon>
        <taxon>Helicoidea</taxon>
        <taxon>Geomitridae</taxon>
        <taxon>Candidula</taxon>
    </lineage>
</organism>
<dbReference type="Gene3D" id="1.20.1070.10">
    <property type="entry name" value="Rhodopsin 7-helix transmembrane proteins"/>
    <property type="match status" value="1"/>
</dbReference>
<dbReference type="CDD" id="cd14978">
    <property type="entry name" value="7tmA_FMRFamide_R-like"/>
    <property type="match status" value="1"/>
</dbReference>
<dbReference type="InterPro" id="IPR052954">
    <property type="entry name" value="GPCR-Ligand_Int"/>
</dbReference>
<feature type="region of interest" description="Disordered" evidence="5">
    <location>
        <begin position="441"/>
        <end position="471"/>
    </location>
</feature>